<dbReference type="Proteomes" id="UP001500547">
    <property type="component" value="Unassembled WGS sequence"/>
</dbReference>
<keyword evidence="3" id="KW-1185">Reference proteome</keyword>
<organism evidence="2 3">
    <name type="scientific">Viridibacterium curvum</name>
    <dbReference type="NCBI Taxonomy" id="1101404"/>
    <lineage>
        <taxon>Bacteria</taxon>
        <taxon>Pseudomonadati</taxon>
        <taxon>Pseudomonadota</taxon>
        <taxon>Betaproteobacteria</taxon>
        <taxon>Rhodocyclales</taxon>
        <taxon>Rhodocyclaceae</taxon>
        <taxon>Viridibacterium</taxon>
    </lineage>
</organism>
<dbReference type="PANTHER" id="PTHR21600:SF84">
    <property type="entry name" value="PSEUDOURIDINE SYNTHASE RSUA_RLUA-LIKE DOMAIN-CONTAINING PROTEIN"/>
    <property type="match status" value="1"/>
</dbReference>
<dbReference type="EMBL" id="BAABLD010000017">
    <property type="protein sequence ID" value="GAA5170974.1"/>
    <property type="molecule type" value="Genomic_DNA"/>
</dbReference>
<gene>
    <name evidence="2" type="ORF">GCM10025770_34830</name>
</gene>
<comment type="caution">
    <text evidence="2">The sequence shown here is derived from an EMBL/GenBank/DDBJ whole genome shotgun (WGS) entry which is preliminary data.</text>
</comment>
<evidence type="ECO:0000313" key="2">
    <source>
        <dbReference type="EMBL" id="GAA5170974.1"/>
    </source>
</evidence>
<accession>A0ABP9R2P2</accession>
<dbReference type="Gene3D" id="3.30.2350.10">
    <property type="entry name" value="Pseudouridine synthase"/>
    <property type="match status" value="1"/>
</dbReference>
<dbReference type="PANTHER" id="PTHR21600">
    <property type="entry name" value="MITOCHONDRIAL RNA PSEUDOURIDINE SYNTHASE"/>
    <property type="match status" value="1"/>
</dbReference>
<evidence type="ECO:0000313" key="3">
    <source>
        <dbReference type="Proteomes" id="UP001500547"/>
    </source>
</evidence>
<dbReference type="PROSITE" id="PS01129">
    <property type="entry name" value="PSI_RLU"/>
    <property type="match status" value="1"/>
</dbReference>
<sequence>MNAPLPHRNGVGPSCVALPPGKWLTVAAFLIERFPKVSPEEWAQRMQRGEVREDGGAVIDWHSRYRTNARIWYYRQLADEARVPFEERVLYQDDWIVVADKPHFLPVTPGGRYIEECLVARLKRRLGIDSLAPVHRLDRETAGLVLFSVKPETRGTYQALFRERAVEKHYEAVVRFNSALDFPLQHRSRLEESDHFMQMREVPGEATSETLMQLIETDGNKARLALQLLTGKKHQLRVHCAALGMPILNDLIYPTLQPHGQDDLERPLQLLAHSLAFKDPITQREHVFESQFQLNPLNSD</sequence>
<evidence type="ECO:0000259" key="1">
    <source>
        <dbReference type="Pfam" id="PF00849"/>
    </source>
</evidence>
<protein>
    <submittedName>
        <fullName evidence="2">RluA family pseudouridine synthase</fullName>
    </submittedName>
</protein>
<dbReference type="InterPro" id="IPR050188">
    <property type="entry name" value="RluA_PseudoU_synthase"/>
</dbReference>
<dbReference type="InterPro" id="IPR006145">
    <property type="entry name" value="PsdUridine_synth_RsuA/RluA"/>
</dbReference>
<dbReference type="Pfam" id="PF00849">
    <property type="entry name" value="PseudoU_synth_2"/>
    <property type="match status" value="1"/>
</dbReference>
<feature type="domain" description="Pseudouridine synthase RsuA/RluA-like" evidence="1">
    <location>
        <begin position="96"/>
        <end position="242"/>
    </location>
</feature>
<dbReference type="RefSeq" id="WP_345534390.1">
    <property type="nucleotide sequence ID" value="NZ_BAABLD010000017.1"/>
</dbReference>
<dbReference type="SUPFAM" id="SSF55120">
    <property type="entry name" value="Pseudouridine synthase"/>
    <property type="match status" value="1"/>
</dbReference>
<name>A0ABP9R2P2_9RHOO</name>
<reference evidence="3" key="1">
    <citation type="journal article" date="2019" name="Int. J. Syst. Evol. Microbiol.">
        <title>The Global Catalogue of Microorganisms (GCM) 10K type strain sequencing project: providing services to taxonomists for standard genome sequencing and annotation.</title>
        <authorList>
            <consortium name="The Broad Institute Genomics Platform"/>
            <consortium name="The Broad Institute Genome Sequencing Center for Infectious Disease"/>
            <person name="Wu L."/>
            <person name="Ma J."/>
        </authorList>
    </citation>
    <scope>NUCLEOTIDE SEQUENCE [LARGE SCALE GENOMIC DNA]</scope>
    <source>
        <strain evidence="3">JCM 18715</strain>
    </source>
</reference>
<dbReference type="InterPro" id="IPR020103">
    <property type="entry name" value="PsdUridine_synth_cat_dom_sf"/>
</dbReference>
<dbReference type="InterPro" id="IPR006224">
    <property type="entry name" value="PsdUridine_synth_RluA-like_CS"/>
</dbReference>
<proteinExistence type="predicted"/>